<organism evidence="2 3">
    <name type="scientific">Corynebacterium diphtheriae bv. mitis</name>
    <dbReference type="NCBI Taxonomy" id="1806053"/>
    <lineage>
        <taxon>Bacteria</taxon>
        <taxon>Bacillati</taxon>
        <taxon>Actinomycetota</taxon>
        <taxon>Actinomycetes</taxon>
        <taxon>Mycobacteriales</taxon>
        <taxon>Corynebacteriaceae</taxon>
        <taxon>Corynebacterium</taxon>
    </lineage>
</organism>
<dbReference type="EMBL" id="LSZF01000001">
    <property type="protein sequence ID" value="OWM36081.1"/>
    <property type="molecule type" value="Genomic_DNA"/>
</dbReference>
<gene>
    <name evidence="2" type="ORF">AY602_00685</name>
</gene>
<sequence>MLALDSRSLALARTALAHNAAEGHTAYDAARYLWNRSFEELKGQAFDASHQLLSTQGHSWSQLFQAIEDVSRILELTYGPQKDLEAAYDYLLLLSQRSIDNSAVISAMIAAIRVMGNQLDQHCAQAIDSIAALCKPDYPQHQQLAEDFEQRLAQDFPDAQILSTHEHGVVVALGDIRTADSITTVVAGVGSANPTQWLNYVERAQHIQQATGGAAVAWLGYNAPANVAAAAAQTPAQQGASQLQKFQKELRTLNPKARLMVFGHSYGSVVAGHAVAHGLDADTFIVAGSPGVPPNPQLHSPNPRLISVLGSHDIIGLTGTNTVAAHGIDPSALSAQDAGFERWGVAGGHESYFTDKRLLQRLAQEAHRGTGETSSG</sequence>
<evidence type="ECO:0000259" key="1">
    <source>
        <dbReference type="Pfam" id="PF06259"/>
    </source>
</evidence>
<dbReference type="AlphaFoldDB" id="A0A854NPP6"/>
<dbReference type="RefSeq" id="WP_010935584.1">
    <property type="nucleotide sequence ID" value="NZ_JADQUO010000017.1"/>
</dbReference>
<dbReference type="InterPro" id="IPR029058">
    <property type="entry name" value="AB_hydrolase_fold"/>
</dbReference>
<feature type="domain" description="DUF1023" evidence="1">
    <location>
        <begin position="169"/>
        <end position="315"/>
    </location>
</feature>
<dbReference type="Pfam" id="PF06259">
    <property type="entry name" value="Abhydrolase_8"/>
    <property type="match status" value="1"/>
</dbReference>
<dbReference type="InterPro" id="IPR010427">
    <property type="entry name" value="DUF1023"/>
</dbReference>
<name>A0A854NPP6_CORDP</name>
<dbReference type="SUPFAM" id="SSF53474">
    <property type="entry name" value="alpha/beta-Hydrolases"/>
    <property type="match status" value="1"/>
</dbReference>
<comment type="caution">
    <text evidence="2">The sequence shown here is derived from an EMBL/GenBank/DDBJ whole genome shotgun (WGS) entry which is preliminary data.</text>
</comment>
<evidence type="ECO:0000313" key="3">
    <source>
        <dbReference type="Proteomes" id="UP000197692"/>
    </source>
</evidence>
<dbReference type="Gene3D" id="3.40.50.1820">
    <property type="entry name" value="alpha/beta hydrolase"/>
    <property type="match status" value="1"/>
</dbReference>
<accession>A0A854NPP6</accession>
<dbReference type="Proteomes" id="UP000197692">
    <property type="component" value="Unassembled WGS sequence"/>
</dbReference>
<protein>
    <recommendedName>
        <fullName evidence="1">DUF1023 domain-containing protein</fullName>
    </recommendedName>
</protein>
<reference evidence="3" key="1">
    <citation type="submission" date="2016-02" db="EMBL/GenBank/DDBJ databases">
        <title>Genomic analyses of a collection of pathogenic Corynebacterium diphtheriae.</title>
        <authorList>
            <person name="Sangal V."/>
            <person name="Titov L."/>
        </authorList>
    </citation>
    <scope>NUCLEOTIDE SEQUENCE [LARGE SCALE GENOMIC DNA]</scope>
    <source>
        <strain evidence="3">1438</strain>
    </source>
</reference>
<evidence type="ECO:0000313" key="2">
    <source>
        <dbReference type="EMBL" id="OWM36081.1"/>
    </source>
</evidence>
<proteinExistence type="predicted"/>